<sequence length="152" mass="17437">MTEMYRFRCTECKHEWIFPAPTENATRISLRKSIRQIIKDGHDPALLTKDGRDRTHGRGSYNVGCRCKVCRNANMSAHARRRKAINIPLHVPHGSRSTYSNWGCRCGPCSEANALACAEYKERRDRNGGKPLDIPLGPPIKEQRRLKPWRPN</sequence>
<protein>
    <submittedName>
        <fullName evidence="2">Uncharacterized protein</fullName>
    </submittedName>
</protein>
<dbReference type="KEGG" id="vg:77924399"/>
<name>A0A650EY91_9CAUD</name>
<gene>
    <name evidence="2" type="primary">31</name>
    <name evidence="2" type="ORF">SEA_FORZA_31</name>
</gene>
<evidence type="ECO:0000313" key="2">
    <source>
        <dbReference type="EMBL" id="QGT55024.1"/>
    </source>
</evidence>
<dbReference type="EMBL" id="MK814760">
    <property type="protein sequence ID" value="QGT55024.1"/>
    <property type="molecule type" value="Genomic_DNA"/>
</dbReference>
<evidence type="ECO:0000256" key="1">
    <source>
        <dbReference type="SAM" id="MobiDB-lite"/>
    </source>
</evidence>
<dbReference type="Proteomes" id="UP000423482">
    <property type="component" value="Segment"/>
</dbReference>
<feature type="region of interest" description="Disordered" evidence="1">
    <location>
        <begin position="127"/>
        <end position="152"/>
    </location>
</feature>
<keyword evidence="3" id="KW-1185">Reference proteome</keyword>
<dbReference type="RefSeq" id="YP_010648911.1">
    <property type="nucleotide sequence ID" value="NC_070763.1"/>
</dbReference>
<accession>A0A650EY91</accession>
<proteinExistence type="predicted"/>
<evidence type="ECO:0000313" key="3">
    <source>
        <dbReference type="Proteomes" id="UP000423482"/>
    </source>
</evidence>
<reference evidence="2 3" key="1">
    <citation type="submission" date="2019-04" db="EMBL/GenBank/DDBJ databases">
        <authorList>
            <person name="Pope W.H."/>
            <person name="Garlena R.A."/>
            <person name="Russell D.A."/>
            <person name="Jacobs-Sera D."/>
            <person name="Hatfull G.F."/>
        </authorList>
    </citation>
    <scope>NUCLEOTIDE SEQUENCE [LARGE SCALE GENOMIC DNA]</scope>
</reference>
<organism evidence="2 3">
    <name type="scientific">Gordonia phage Forza</name>
    <dbReference type="NCBI Taxonomy" id="2571247"/>
    <lineage>
        <taxon>Viruses</taxon>
        <taxon>Duplodnaviria</taxon>
        <taxon>Heunggongvirae</taxon>
        <taxon>Uroviricota</taxon>
        <taxon>Caudoviricetes</taxon>
        <taxon>Forzavirus</taxon>
        <taxon>Forzavirus forza</taxon>
    </lineage>
</organism>
<dbReference type="GeneID" id="77924399"/>